<comment type="caution">
    <text evidence="1">The sequence shown here is derived from an EMBL/GenBank/DDBJ whole genome shotgun (WGS) entry which is preliminary data.</text>
</comment>
<dbReference type="OrthoDB" id="418242at2759"/>
<reference evidence="1 2" key="1">
    <citation type="submission" date="2020-10" db="EMBL/GenBank/DDBJ databases">
        <title>The Coptis chinensis genome and diversification of protoberbering-type alkaloids.</title>
        <authorList>
            <person name="Wang B."/>
            <person name="Shu S."/>
            <person name="Song C."/>
            <person name="Liu Y."/>
        </authorList>
    </citation>
    <scope>NUCLEOTIDE SEQUENCE [LARGE SCALE GENOMIC DNA]</scope>
    <source>
        <strain evidence="1">HL-2020</strain>
        <tissue evidence="1">Leaf</tissue>
    </source>
</reference>
<evidence type="ECO:0000313" key="1">
    <source>
        <dbReference type="EMBL" id="KAF9601656.1"/>
    </source>
</evidence>
<gene>
    <name evidence="1" type="ORF">IFM89_021178</name>
</gene>
<sequence length="169" mass="19436">FIKEQSSNSVVSEKKLYEQNVPVTTMFKESWEELLIIIQVETWLRMVRILVLQENLKLGKKKVRMFLCLPGGSVEIQNGIVECFHEVVEELCSRVECLNEDQDEADAQPMSSTDLKMLVSEIMSIRAKKFMHLVPVDILVRLLNVLDRQICFAEGLSIDDNENVSYILS</sequence>
<accession>A0A835HMM1</accession>
<dbReference type="Proteomes" id="UP000631114">
    <property type="component" value="Unassembled WGS sequence"/>
</dbReference>
<protein>
    <submittedName>
        <fullName evidence="1">Uncharacterized protein</fullName>
    </submittedName>
</protein>
<dbReference type="EMBL" id="JADFTS010000006">
    <property type="protein sequence ID" value="KAF9601656.1"/>
    <property type="molecule type" value="Genomic_DNA"/>
</dbReference>
<organism evidence="1 2">
    <name type="scientific">Coptis chinensis</name>
    <dbReference type="NCBI Taxonomy" id="261450"/>
    <lineage>
        <taxon>Eukaryota</taxon>
        <taxon>Viridiplantae</taxon>
        <taxon>Streptophyta</taxon>
        <taxon>Embryophyta</taxon>
        <taxon>Tracheophyta</taxon>
        <taxon>Spermatophyta</taxon>
        <taxon>Magnoliopsida</taxon>
        <taxon>Ranunculales</taxon>
        <taxon>Ranunculaceae</taxon>
        <taxon>Coptidoideae</taxon>
        <taxon>Coptis</taxon>
    </lineage>
</organism>
<keyword evidence="2" id="KW-1185">Reference proteome</keyword>
<name>A0A835HMM1_9MAGN</name>
<evidence type="ECO:0000313" key="2">
    <source>
        <dbReference type="Proteomes" id="UP000631114"/>
    </source>
</evidence>
<proteinExistence type="predicted"/>
<dbReference type="AlphaFoldDB" id="A0A835HMM1"/>
<feature type="non-terminal residue" evidence="1">
    <location>
        <position position="1"/>
    </location>
</feature>